<evidence type="ECO:0000256" key="1">
    <source>
        <dbReference type="SAM" id="MobiDB-lite"/>
    </source>
</evidence>
<evidence type="ECO:0000313" key="3">
    <source>
        <dbReference type="EMBL" id="CEK96726.1"/>
    </source>
</evidence>
<accession>A0A0B7BWG8</accession>
<feature type="compositionally biased region" description="Basic and acidic residues" evidence="1">
    <location>
        <begin position="87"/>
        <end position="96"/>
    </location>
</feature>
<dbReference type="EMBL" id="HACG01049861">
    <property type="protein sequence ID" value="CEK96726.1"/>
    <property type="molecule type" value="Transcribed_RNA"/>
</dbReference>
<dbReference type="AlphaFoldDB" id="A0A0B7BWG8"/>
<proteinExistence type="predicted"/>
<name>A0A0B7BWG8_9EUPU</name>
<sequence length="168" mass="20762">MKVLLFQLLIPLTLATDFAKFWNNMDEVIPYTEWDENQRYVDWNTEDVRQWGWKQQQGRWNRNSKRKTPRQEPKPWEEVFVGWGEENQPKEWKEDQQLEGWGEQQPPKPWSQQKQRRGQDDQWQPKRWREEEEQWGGGNIPIRKSADQYREYLNFLEYLRMKDDVMSA</sequence>
<feature type="signal peptide" evidence="2">
    <location>
        <begin position="1"/>
        <end position="15"/>
    </location>
</feature>
<reference evidence="3" key="1">
    <citation type="submission" date="2014-12" db="EMBL/GenBank/DDBJ databases">
        <title>Insight into the proteome of Arion vulgaris.</title>
        <authorList>
            <person name="Aradska J."/>
            <person name="Bulat T."/>
            <person name="Smidak R."/>
            <person name="Sarate P."/>
            <person name="Gangsoo J."/>
            <person name="Sialana F."/>
            <person name="Bilban M."/>
            <person name="Lubec G."/>
        </authorList>
    </citation>
    <scope>NUCLEOTIDE SEQUENCE</scope>
    <source>
        <tissue evidence="3">Skin</tissue>
    </source>
</reference>
<evidence type="ECO:0000256" key="2">
    <source>
        <dbReference type="SAM" id="SignalP"/>
    </source>
</evidence>
<feature type="compositionally biased region" description="Basic and acidic residues" evidence="1">
    <location>
        <begin position="117"/>
        <end position="130"/>
    </location>
</feature>
<keyword evidence="2" id="KW-0732">Signal</keyword>
<protein>
    <submittedName>
        <fullName evidence="3">Uncharacterized protein</fullName>
    </submittedName>
</protein>
<feature type="region of interest" description="Disordered" evidence="1">
    <location>
        <begin position="59"/>
        <end position="143"/>
    </location>
</feature>
<feature type="chain" id="PRO_5012407243" evidence="2">
    <location>
        <begin position="16"/>
        <end position="168"/>
    </location>
</feature>
<gene>
    <name evidence="3" type="primary">ORF213217</name>
</gene>
<organism evidence="3">
    <name type="scientific">Arion vulgaris</name>
    <dbReference type="NCBI Taxonomy" id="1028688"/>
    <lineage>
        <taxon>Eukaryota</taxon>
        <taxon>Metazoa</taxon>
        <taxon>Spiralia</taxon>
        <taxon>Lophotrochozoa</taxon>
        <taxon>Mollusca</taxon>
        <taxon>Gastropoda</taxon>
        <taxon>Heterobranchia</taxon>
        <taxon>Euthyneura</taxon>
        <taxon>Panpulmonata</taxon>
        <taxon>Eupulmonata</taxon>
        <taxon>Stylommatophora</taxon>
        <taxon>Helicina</taxon>
        <taxon>Arionoidea</taxon>
        <taxon>Arionidae</taxon>
        <taxon>Arion</taxon>
    </lineage>
</organism>